<dbReference type="Pfam" id="PF04290">
    <property type="entry name" value="DctQ"/>
    <property type="match status" value="1"/>
</dbReference>
<evidence type="ECO:0000256" key="10">
    <source>
        <dbReference type="SAM" id="MobiDB-lite"/>
    </source>
</evidence>
<feature type="transmembrane region" description="Helical" evidence="9">
    <location>
        <begin position="96"/>
        <end position="120"/>
    </location>
</feature>
<keyword evidence="13" id="KW-1185">Reference proteome</keyword>
<proteinExistence type="inferred from homology"/>
<evidence type="ECO:0000256" key="9">
    <source>
        <dbReference type="RuleBase" id="RU369079"/>
    </source>
</evidence>
<dbReference type="InterPro" id="IPR055348">
    <property type="entry name" value="DctQ"/>
</dbReference>
<dbReference type="EMBL" id="WTVS01000019">
    <property type="protein sequence ID" value="NMF97891.1"/>
    <property type="molecule type" value="Genomic_DNA"/>
</dbReference>
<dbReference type="RefSeq" id="WP_169140360.1">
    <property type="nucleotide sequence ID" value="NZ_WTVS01000019.1"/>
</dbReference>
<keyword evidence="3" id="KW-1003">Cell membrane</keyword>
<dbReference type="Proteomes" id="UP000634522">
    <property type="component" value="Unassembled WGS sequence"/>
</dbReference>
<keyword evidence="6 9" id="KW-1133">Transmembrane helix</keyword>
<evidence type="ECO:0000256" key="4">
    <source>
        <dbReference type="ARBA" id="ARBA00022519"/>
    </source>
</evidence>
<feature type="region of interest" description="Disordered" evidence="10">
    <location>
        <begin position="216"/>
        <end position="238"/>
    </location>
</feature>
<keyword evidence="7 9" id="KW-0472">Membrane</keyword>
<comment type="caution">
    <text evidence="12">The sequence shown here is derived from an EMBL/GenBank/DDBJ whole genome shotgun (WGS) entry which is preliminary data.</text>
</comment>
<reference evidence="12 13" key="1">
    <citation type="submission" date="2019-12" db="EMBL/GenBank/DDBJ databases">
        <title>Comparative genomics gives insights into the taxonomy of the Azoarcus-Aromatoleum group and reveals separate origins of nif in the plant-associated Azoarcus and non-plant-associated Aromatoleum sub-groups.</title>
        <authorList>
            <person name="Lafos M."/>
            <person name="Maluk M."/>
            <person name="Batista M."/>
            <person name="Junghare M."/>
            <person name="Carmona M."/>
            <person name="Faoro H."/>
            <person name="Cruz L.M."/>
            <person name="Battistoni F."/>
            <person name="De Souza E."/>
            <person name="Pedrosa F."/>
            <person name="Chen W.-M."/>
            <person name="Poole P.S."/>
            <person name="Dixon R.A."/>
            <person name="James E.K."/>
        </authorList>
    </citation>
    <scope>NUCLEOTIDE SEQUENCE [LARGE SCALE GENOMIC DNA]</scope>
    <source>
        <strain evidence="12 13">T</strain>
    </source>
</reference>
<feature type="transmembrane region" description="Helical" evidence="9">
    <location>
        <begin position="153"/>
        <end position="171"/>
    </location>
</feature>
<keyword evidence="5 9" id="KW-0812">Transmembrane</keyword>
<evidence type="ECO:0000256" key="3">
    <source>
        <dbReference type="ARBA" id="ARBA00022475"/>
    </source>
</evidence>
<comment type="similarity">
    <text evidence="8 9">Belongs to the TRAP transporter small permease family.</text>
</comment>
<feature type="domain" description="Tripartite ATP-independent periplasmic transporters DctQ component" evidence="11">
    <location>
        <begin position="22"/>
        <end position="179"/>
    </location>
</feature>
<evidence type="ECO:0000256" key="2">
    <source>
        <dbReference type="ARBA" id="ARBA00022448"/>
    </source>
</evidence>
<organism evidence="12 13">
    <name type="scientific">Aromatoleum toluolicum</name>
    <dbReference type="NCBI Taxonomy" id="90060"/>
    <lineage>
        <taxon>Bacteria</taxon>
        <taxon>Pseudomonadati</taxon>
        <taxon>Pseudomonadota</taxon>
        <taxon>Betaproteobacteria</taxon>
        <taxon>Rhodocyclales</taxon>
        <taxon>Rhodocyclaceae</taxon>
        <taxon>Aromatoleum</taxon>
    </lineage>
</organism>
<sequence>MLKVLDHIEEWLITFLMGAATLIIFVSVVHRYGSGLSIPGVQDWLLSLHFGWAQELTIIMFVWMAKFGAAYGVRTGIHVGVDVLINRLSDANRAKFVVIGLGAGALFTGIVGTLGLTFVLENGAHYQFLTWFGMDVGDLYEGPTTPDLEWPTWIVYSAIPLGSYLMCFRFLQVMVSFIRTGELPHHDHGHVDGIDEEHLPVDANYLDMGDNLHPHDLKHKQFGENRNKGRDDGQGGKP</sequence>
<feature type="transmembrane region" description="Helical" evidence="9">
    <location>
        <begin position="12"/>
        <end position="32"/>
    </location>
</feature>
<accession>A0ABX1NF38</accession>
<evidence type="ECO:0000256" key="6">
    <source>
        <dbReference type="ARBA" id="ARBA00022989"/>
    </source>
</evidence>
<keyword evidence="4 9" id="KW-0997">Cell inner membrane</keyword>
<name>A0ABX1NF38_9RHOO</name>
<comment type="subcellular location">
    <subcellularLocation>
        <location evidence="1 9">Cell inner membrane</location>
        <topology evidence="1 9">Multi-pass membrane protein</topology>
    </subcellularLocation>
</comment>
<evidence type="ECO:0000256" key="1">
    <source>
        <dbReference type="ARBA" id="ARBA00004429"/>
    </source>
</evidence>
<dbReference type="PANTHER" id="PTHR35011">
    <property type="entry name" value="2,3-DIKETO-L-GULONATE TRAP TRANSPORTER SMALL PERMEASE PROTEIN YIAM"/>
    <property type="match status" value="1"/>
</dbReference>
<dbReference type="PANTHER" id="PTHR35011:SF2">
    <property type="entry name" value="2,3-DIKETO-L-GULONATE TRAP TRANSPORTER SMALL PERMEASE PROTEIN YIAM"/>
    <property type="match status" value="1"/>
</dbReference>
<evidence type="ECO:0000256" key="7">
    <source>
        <dbReference type="ARBA" id="ARBA00023136"/>
    </source>
</evidence>
<comment type="subunit">
    <text evidence="9">The complex comprises the extracytoplasmic solute receptor protein and the two transmembrane proteins.</text>
</comment>
<evidence type="ECO:0000256" key="8">
    <source>
        <dbReference type="ARBA" id="ARBA00038436"/>
    </source>
</evidence>
<evidence type="ECO:0000256" key="5">
    <source>
        <dbReference type="ARBA" id="ARBA00022692"/>
    </source>
</evidence>
<gene>
    <name evidence="12" type="ORF">GPA27_10880</name>
</gene>
<protein>
    <recommendedName>
        <fullName evidence="9">TRAP transporter small permease protein</fullName>
    </recommendedName>
</protein>
<feature type="transmembrane region" description="Helical" evidence="9">
    <location>
        <begin position="44"/>
        <end position="65"/>
    </location>
</feature>
<dbReference type="InterPro" id="IPR007387">
    <property type="entry name" value="TRAP_DctQ"/>
</dbReference>
<evidence type="ECO:0000313" key="12">
    <source>
        <dbReference type="EMBL" id="NMF97891.1"/>
    </source>
</evidence>
<evidence type="ECO:0000313" key="13">
    <source>
        <dbReference type="Proteomes" id="UP000634522"/>
    </source>
</evidence>
<keyword evidence="2 9" id="KW-0813">Transport</keyword>
<comment type="function">
    <text evidence="9">Part of the tripartite ATP-independent periplasmic (TRAP) transport system.</text>
</comment>
<evidence type="ECO:0000259" key="11">
    <source>
        <dbReference type="Pfam" id="PF04290"/>
    </source>
</evidence>